<keyword evidence="1" id="KW-0812">Transmembrane</keyword>
<dbReference type="AlphaFoldDB" id="A0A0F9D014"/>
<keyword evidence="1" id="KW-0472">Membrane</keyword>
<reference evidence="2" key="1">
    <citation type="journal article" date="2015" name="Nature">
        <title>Complex archaea that bridge the gap between prokaryotes and eukaryotes.</title>
        <authorList>
            <person name="Spang A."/>
            <person name="Saw J.H."/>
            <person name="Jorgensen S.L."/>
            <person name="Zaremba-Niedzwiedzka K."/>
            <person name="Martijn J."/>
            <person name="Lind A.E."/>
            <person name="van Eijk R."/>
            <person name="Schleper C."/>
            <person name="Guy L."/>
            <person name="Ettema T.J."/>
        </authorList>
    </citation>
    <scope>NUCLEOTIDE SEQUENCE</scope>
</reference>
<keyword evidence="1" id="KW-1133">Transmembrane helix</keyword>
<evidence type="ECO:0000256" key="1">
    <source>
        <dbReference type="SAM" id="Phobius"/>
    </source>
</evidence>
<proteinExistence type="predicted"/>
<feature type="transmembrane region" description="Helical" evidence="1">
    <location>
        <begin position="7"/>
        <end position="26"/>
    </location>
</feature>
<dbReference type="EMBL" id="LAZR01033807">
    <property type="protein sequence ID" value="KKL47061.1"/>
    <property type="molecule type" value="Genomic_DNA"/>
</dbReference>
<feature type="non-terminal residue" evidence="2">
    <location>
        <position position="417"/>
    </location>
</feature>
<protein>
    <submittedName>
        <fullName evidence="2">Uncharacterized protein</fullName>
    </submittedName>
</protein>
<accession>A0A0F9D014</accession>
<sequence>MIKKKKLEILSYLIILSVLLIPLGYLKNNINYFESDRQDIVNTSAQISETKQWIKNPTFESPIEPTWFWENGTEGDNSDVLAVPTPGQADYKVIGEEKSVTLIYGTPNSSTSPGWKIFNNSDFLPPYNVEMNSSGAYINHNLDESSGPGQVNNFPSVHFKKNVSMPIDMSDYVITNVSIDVVFNASVDINVDSYNDWNQSGNTPYIDQDKFIIGDSANFYVELSDLSNSYPFRVAEFETRDLALGEGDLVDPDILNITDTELNYADEQDLVAALNSALETDHQNFSITLGLDIYCEDNKAGGGGDQDYWNYLIFKTFNITVSYIKKIDQSTTLSWNQIGNKINGSNHQITDANLNFQYLIDKNWSTSAPLSELRVFVNNKSFNEGIIKLSSFNTSYQDLKVGGIDVTSLISTDVNIS</sequence>
<gene>
    <name evidence="2" type="ORF">LCGC14_2339340</name>
</gene>
<name>A0A0F9D014_9ZZZZ</name>
<evidence type="ECO:0000313" key="2">
    <source>
        <dbReference type="EMBL" id="KKL47061.1"/>
    </source>
</evidence>
<organism evidence="2">
    <name type="scientific">marine sediment metagenome</name>
    <dbReference type="NCBI Taxonomy" id="412755"/>
    <lineage>
        <taxon>unclassified sequences</taxon>
        <taxon>metagenomes</taxon>
        <taxon>ecological metagenomes</taxon>
    </lineage>
</organism>
<comment type="caution">
    <text evidence="2">The sequence shown here is derived from an EMBL/GenBank/DDBJ whole genome shotgun (WGS) entry which is preliminary data.</text>
</comment>